<dbReference type="Gene3D" id="1.20.1280.290">
    <property type="match status" value="1"/>
</dbReference>
<feature type="transmembrane region" description="Helical" evidence="7">
    <location>
        <begin position="44"/>
        <end position="68"/>
    </location>
</feature>
<dbReference type="EMBL" id="SCEB01215582">
    <property type="protein sequence ID" value="RXM28751.1"/>
    <property type="molecule type" value="Genomic_DNA"/>
</dbReference>
<evidence type="ECO:0000256" key="6">
    <source>
        <dbReference type="SAM" id="MobiDB-lite"/>
    </source>
</evidence>
<keyword evidence="9" id="KW-1185">Reference proteome</keyword>
<keyword evidence="2 7" id="KW-0812">Transmembrane</keyword>
<feature type="region of interest" description="Disordered" evidence="6">
    <location>
        <begin position="288"/>
        <end position="733"/>
    </location>
</feature>
<evidence type="ECO:0000256" key="3">
    <source>
        <dbReference type="ARBA" id="ARBA00022989"/>
    </source>
</evidence>
<feature type="compositionally biased region" description="Acidic residues" evidence="6">
    <location>
        <begin position="400"/>
        <end position="412"/>
    </location>
</feature>
<feature type="compositionally biased region" description="Basic and acidic residues" evidence="6">
    <location>
        <begin position="549"/>
        <end position="569"/>
    </location>
</feature>
<reference evidence="8 9" key="1">
    <citation type="submission" date="2019-01" db="EMBL/GenBank/DDBJ databases">
        <title>Draft Genome and Complete Hox-Cluster Characterization of the Sterlet Sturgeon (Acipenser ruthenus).</title>
        <authorList>
            <person name="Wei Q."/>
        </authorList>
    </citation>
    <scope>NUCLEOTIDE SEQUENCE [LARGE SCALE GENOMIC DNA]</scope>
    <source>
        <strain evidence="8">WHYD16114868_AA</strain>
        <tissue evidence="8">Blood</tissue>
    </source>
</reference>
<evidence type="ECO:0000256" key="1">
    <source>
        <dbReference type="ARBA" id="ARBA00004141"/>
    </source>
</evidence>
<evidence type="ECO:0000313" key="9">
    <source>
        <dbReference type="Proteomes" id="UP000289886"/>
    </source>
</evidence>
<feature type="compositionally biased region" description="Acidic residues" evidence="6">
    <location>
        <begin position="669"/>
        <end position="681"/>
    </location>
</feature>
<dbReference type="Pfam" id="PF04193">
    <property type="entry name" value="PQ-loop"/>
    <property type="match status" value="2"/>
</dbReference>
<feature type="transmembrane region" description="Helical" evidence="7">
    <location>
        <begin position="80"/>
        <end position="98"/>
    </location>
</feature>
<feature type="compositionally biased region" description="Acidic residues" evidence="6">
    <location>
        <begin position="639"/>
        <end position="657"/>
    </location>
</feature>
<feature type="compositionally biased region" description="Basic and acidic residues" evidence="6">
    <location>
        <begin position="435"/>
        <end position="450"/>
    </location>
</feature>
<feature type="coiled-coil region" evidence="5">
    <location>
        <begin position="203"/>
        <end position="286"/>
    </location>
</feature>
<dbReference type="PANTHER" id="PTHR22909">
    <property type="entry name" value="GOLGI INTEGRAL MEMBRANE PROTEIN 4"/>
    <property type="match status" value="1"/>
</dbReference>
<keyword evidence="4 7" id="KW-0472">Membrane</keyword>
<feature type="compositionally biased region" description="Low complexity" evidence="6">
    <location>
        <begin position="521"/>
        <end position="531"/>
    </location>
</feature>
<protein>
    <submittedName>
        <fullName evidence="8">Golgi integral membrane protein 4</fullName>
    </submittedName>
</protein>
<feature type="compositionally biased region" description="Basic and acidic residues" evidence="6">
    <location>
        <begin position="351"/>
        <end position="372"/>
    </location>
</feature>
<evidence type="ECO:0000256" key="2">
    <source>
        <dbReference type="ARBA" id="ARBA00022692"/>
    </source>
</evidence>
<dbReference type="AlphaFoldDB" id="A0A444U0Q2"/>
<dbReference type="InterPro" id="IPR006603">
    <property type="entry name" value="PQ-loop_rpt"/>
</dbReference>
<name>A0A444U0Q2_ACIRT</name>
<dbReference type="InterPro" id="IPR042336">
    <property type="entry name" value="GOLIM4"/>
</dbReference>
<feature type="compositionally biased region" description="Acidic residues" evidence="6">
    <location>
        <begin position="708"/>
        <end position="723"/>
    </location>
</feature>
<comment type="subcellular location">
    <subcellularLocation>
        <location evidence="1">Membrane</location>
        <topology evidence="1">Multi-pass membrane protein</topology>
    </subcellularLocation>
</comment>
<accession>A0A444U0Q2</accession>
<feature type="compositionally biased region" description="Basic and acidic residues" evidence="6">
    <location>
        <begin position="601"/>
        <end position="627"/>
    </location>
</feature>
<comment type="caution">
    <text evidence="8">The sequence shown here is derived from an EMBL/GenBank/DDBJ whole genome shotgun (WGS) entry which is preliminary data.</text>
</comment>
<sequence>MADLHFSSKLPSHVYNVTPMVGEHLCLNGTLWIMYLLEECVDNVWEYCSVVIGLISMVSFLFASLPQLYVAYRNGRVDQALSLAFLLFLLGGDLNNFVGCYLTNQLPVQFKRKSTEGTSYLLFALAMMGNSTYGLSLLVKLPGLKGPKNIFILDHLAWLIGSFGNQHDELKKRYYDLHEEHQLLGEDHNRALTEHKDKYGNLQQEKEIEISKLKENIYNLHEENKHIRKAHQDVHTQLQDVKQQHQDLKSEHEQLAMTLDDHKSALAAAQAQVEEFKQFKETLKKMPSFREPGFHTPVPEELRRQGEEDQTQYKVHKGGHQPVGNIDSLHQQQEFPNVRDEREEREEADLDITHPSEHVVHREENRDRRREGLQVQQVEEDHRKELAEEEMEQAGQPEHLDEESDQPREEEEKEGHQKEEQHHQPPAPAEQDEAGTIHEDDKNVIAKEHGGSQQRLKSAYEEQLDQQRLVSQREEEARKLKERQESLHRQRLREQMARQQQLRDRELQLQREADHKEQILRRQQQQQLRQQPEYENIDDDIVQGDEEQDIQKQDDGHEHPRVEEGGHEQQDEDPEEEHAKKDANPQEDPNNQGEDEFEEAEKEKHNNLPDENAEHKKHLENVAKPEVEEQLVMAGNPDQQEDTLDEQYQEEGEEEVHDDLAEGPKVQQEENEEAYNEENEEGGNIKDPEGPEKEEDSPPGDHLKPESEVIEENYEEEVEEEEAPGNPNRRAEM</sequence>
<feature type="transmembrane region" description="Helical" evidence="7">
    <location>
        <begin position="118"/>
        <end position="139"/>
    </location>
</feature>
<dbReference type="GO" id="GO:0000139">
    <property type="term" value="C:Golgi membrane"/>
    <property type="evidence" value="ECO:0007669"/>
    <property type="project" value="InterPro"/>
</dbReference>
<feature type="compositionally biased region" description="Basic and acidic residues" evidence="6">
    <location>
        <begin position="298"/>
        <end position="307"/>
    </location>
</feature>
<evidence type="ECO:0000256" key="4">
    <source>
        <dbReference type="ARBA" id="ARBA00023136"/>
    </source>
</evidence>
<gene>
    <name evidence="8" type="ORF">EOD39_9420</name>
</gene>
<keyword evidence="3 7" id="KW-1133">Transmembrane helix</keyword>
<dbReference type="Proteomes" id="UP000289886">
    <property type="component" value="Unassembled WGS sequence"/>
</dbReference>
<keyword evidence="5" id="KW-0175">Coiled coil</keyword>
<feature type="compositionally biased region" description="Acidic residues" evidence="6">
    <location>
        <begin position="535"/>
        <end position="548"/>
    </location>
</feature>
<evidence type="ECO:0000313" key="8">
    <source>
        <dbReference type="EMBL" id="RXM28751.1"/>
    </source>
</evidence>
<evidence type="ECO:0000256" key="5">
    <source>
        <dbReference type="SAM" id="Coils"/>
    </source>
</evidence>
<organism evidence="8 9">
    <name type="scientific">Acipenser ruthenus</name>
    <name type="common">Sterlet sturgeon</name>
    <dbReference type="NCBI Taxonomy" id="7906"/>
    <lineage>
        <taxon>Eukaryota</taxon>
        <taxon>Metazoa</taxon>
        <taxon>Chordata</taxon>
        <taxon>Craniata</taxon>
        <taxon>Vertebrata</taxon>
        <taxon>Euteleostomi</taxon>
        <taxon>Actinopterygii</taxon>
        <taxon>Chondrostei</taxon>
        <taxon>Acipenseriformes</taxon>
        <taxon>Acipenseridae</taxon>
        <taxon>Acipenser</taxon>
    </lineage>
</organism>
<feature type="compositionally biased region" description="Basic and acidic residues" evidence="6">
    <location>
        <begin position="413"/>
        <end position="423"/>
    </location>
</feature>
<proteinExistence type="predicted"/>
<feature type="compositionally biased region" description="Basic and acidic residues" evidence="6">
    <location>
        <begin position="471"/>
        <end position="520"/>
    </location>
</feature>
<dbReference type="PANTHER" id="PTHR22909:SF24">
    <property type="entry name" value="GOLGI INTEGRAL MEMBRANE PROTEIN 4-RELATED"/>
    <property type="match status" value="1"/>
</dbReference>
<evidence type="ECO:0000256" key="7">
    <source>
        <dbReference type="SAM" id="Phobius"/>
    </source>
</evidence>